<feature type="signal peptide" evidence="14">
    <location>
        <begin position="1"/>
        <end position="20"/>
    </location>
</feature>
<dbReference type="InterPro" id="IPR050732">
    <property type="entry name" value="Beta-glucan_modifiers"/>
</dbReference>
<sequence>MKSLLLTIVAGVASICSVAAQGVCYDPDHVSPVTTDSINSDLATIRNQGFKAVRTYTVQHGNNNLGKLIVQNGLNASLTIPFDNANPSNSEVHIKAAIEAAHFTNGAARVTHIWVGNENLASVNEVPQPMFDFIGWVRSSVPAGVLVGTVQRSTEYLEPSRAGIYRWNDLIATSDVAGINIHPVFNPNTRADQAIGVVDSQWGRLYSEETRQRFPSLTWKLVITEVGWPTEGYWNGNSGSKEGAMQFMNDYKAWRAHHIDAQRSFYFQAFDLPSRSNDGPFEAYFGVMYADRSPKYNSYTYMDM</sequence>
<dbReference type="GO" id="GO:0071555">
    <property type="term" value="P:cell wall organization"/>
    <property type="evidence" value="ECO:0007669"/>
    <property type="project" value="UniProtKB-KW"/>
</dbReference>
<keyword evidence="5" id="KW-0378">Hydrolase</keyword>
<evidence type="ECO:0000256" key="7">
    <source>
        <dbReference type="ARBA" id="ARBA00023180"/>
    </source>
</evidence>
<dbReference type="Gene3D" id="3.20.20.80">
    <property type="entry name" value="Glycosidases"/>
    <property type="match status" value="1"/>
</dbReference>
<feature type="chain" id="PRO_5035421152" description="glucan endo-1,3-beta-D-glucosidase" evidence="14">
    <location>
        <begin position="21"/>
        <end position="304"/>
    </location>
</feature>
<organism evidence="15 16">
    <name type="scientific">Pythium oligandrum</name>
    <name type="common">Mycoparasitic fungus</name>
    <dbReference type="NCBI Taxonomy" id="41045"/>
    <lineage>
        <taxon>Eukaryota</taxon>
        <taxon>Sar</taxon>
        <taxon>Stramenopiles</taxon>
        <taxon>Oomycota</taxon>
        <taxon>Peronosporomycetes</taxon>
        <taxon>Pythiales</taxon>
        <taxon>Pythiaceae</taxon>
        <taxon>Pythium</taxon>
    </lineage>
</organism>
<keyword evidence="9" id="KW-0961">Cell wall biogenesis/degradation</keyword>
<keyword evidence="10" id="KW-0624">Polysaccharide degradation</keyword>
<keyword evidence="7" id="KW-0325">Glycoprotein</keyword>
<comment type="catalytic activity">
    <reaction evidence="1">
        <text>Hydrolysis of (1-&gt;3)-beta-D-glucosidic linkages in (1-&gt;3)-beta-D-glucans.</text>
        <dbReference type="EC" id="3.2.1.39"/>
    </reaction>
</comment>
<dbReference type="EMBL" id="SPLM01000037">
    <property type="protein sequence ID" value="TMW65671.1"/>
    <property type="molecule type" value="Genomic_DNA"/>
</dbReference>
<evidence type="ECO:0000256" key="4">
    <source>
        <dbReference type="ARBA" id="ARBA00022475"/>
    </source>
</evidence>
<dbReference type="PANTHER" id="PTHR16631:SF17">
    <property type="entry name" value="GLUCAN ENDO-1,3-BETA-GLUCOSIDASE BTGC"/>
    <property type="match status" value="1"/>
</dbReference>
<dbReference type="PANTHER" id="PTHR16631">
    <property type="entry name" value="GLUCAN 1,3-BETA-GLUCOSIDASE"/>
    <property type="match status" value="1"/>
</dbReference>
<dbReference type="AlphaFoldDB" id="A0A8K1FK54"/>
<keyword evidence="4" id="KW-1003">Cell membrane</keyword>
<evidence type="ECO:0000256" key="2">
    <source>
        <dbReference type="ARBA" id="ARBA00004236"/>
    </source>
</evidence>
<keyword evidence="16" id="KW-1185">Reference proteome</keyword>
<comment type="subcellular location">
    <subcellularLocation>
        <location evidence="2">Cell membrane</location>
    </subcellularLocation>
</comment>
<dbReference type="GO" id="GO:0005886">
    <property type="term" value="C:plasma membrane"/>
    <property type="evidence" value="ECO:0007669"/>
    <property type="project" value="UniProtKB-SubCell"/>
</dbReference>
<keyword evidence="8" id="KW-0119">Carbohydrate metabolism</keyword>
<dbReference type="InterPro" id="IPR017853">
    <property type="entry name" value="GH"/>
</dbReference>
<evidence type="ECO:0000256" key="5">
    <source>
        <dbReference type="ARBA" id="ARBA00022801"/>
    </source>
</evidence>
<comment type="caution">
    <text evidence="15">The sequence shown here is derived from an EMBL/GenBank/DDBJ whole genome shotgun (WGS) entry which is preliminary data.</text>
</comment>
<reference evidence="15" key="1">
    <citation type="submission" date="2019-03" db="EMBL/GenBank/DDBJ databases">
        <title>Long read genome sequence of the mycoparasitic Pythium oligandrum ATCC 38472 isolated from sugarbeet rhizosphere.</title>
        <authorList>
            <person name="Gaulin E."/>
        </authorList>
    </citation>
    <scope>NUCLEOTIDE SEQUENCE</scope>
    <source>
        <strain evidence="15">ATCC 38472_TT</strain>
    </source>
</reference>
<gene>
    <name evidence="15" type="ORF">Poli38472_008313</name>
</gene>
<comment type="function">
    <text evidence="11">Glucanases play a role in cell expansion during growth, in cell-cell fusion during mating, and in spore release during sporulation. This enzyme may be involved in beta-glucan degradation. Active on laminarin and lichenan.</text>
</comment>
<name>A0A8K1FK54_PYTOL</name>
<evidence type="ECO:0000256" key="3">
    <source>
        <dbReference type="ARBA" id="ARBA00012780"/>
    </source>
</evidence>
<evidence type="ECO:0000256" key="12">
    <source>
        <dbReference type="ARBA" id="ARBA00042373"/>
    </source>
</evidence>
<evidence type="ECO:0000313" key="15">
    <source>
        <dbReference type="EMBL" id="TMW65671.1"/>
    </source>
</evidence>
<evidence type="ECO:0000313" key="16">
    <source>
        <dbReference type="Proteomes" id="UP000794436"/>
    </source>
</evidence>
<evidence type="ECO:0000256" key="8">
    <source>
        <dbReference type="ARBA" id="ARBA00023277"/>
    </source>
</evidence>
<accession>A0A8K1FK54</accession>
<dbReference type="SUPFAM" id="SSF51445">
    <property type="entry name" value="(Trans)glycosidases"/>
    <property type="match status" value="1"/>
</dbReference>
<dbReference type="GO" id="GO:0042973">
    <property type="term" value="F:glucan endo-1,3-beta-D-glucosidase activity"/>
    <property type="evidence" value="ECO:0007669"/>
    <property type="project" value="UniProtKB-EC"/>
</dbReference>
<dbReference type="OrthoDB" id="77201at2759"/>
<dbReference type="Proteomes" id="UP000794436">
    <property type="component" value="Unassembled WGS sequence"/>
</dbReference>
<evidence type="ECO:0000256" key="6">
    <source>
        <dbReference type="ARBA" id="ARBA00023136"/>
    </source>
</evidence>
<keyword evidence="6" id="KW-0472">Membrane</keyword>
<evidence type="ECO:0000256" key="14">
    <source>
        <dbReference type="SAM" id="SignalP"/>
    </source>
</evidence>
<keyword evidence="14" id="KW-0732">Signal</keyword>
<evidence type="ECO:0000256" key="9">
    <source>
        <dbReference type="ARBA" id="ARBA00023316"/>
    </source>
</evidence>
<proteinExistence type="predicted"/>
<evidence type="ECO:0000256" key="11">
    <source>
        <dbReference type="ARBA" id="ARBA00037649"/>
    </source>
</evidence>
<evidence type="ECO:0000256" key="1">
    <source>
        <dbReference type="ARBA" id="ARBA00000382"/>
    </source>
</evidence>
<evidence type="ECO:0000256" key="13">
    <source>
        <dbReference type="ARBA" id="ARBA00043078"/>
    </source>
</evidence>
<protein>
    <recommendedName>
        <fullName evidence="3">glucan endo-1,3-beta-D-glucosidase</fullName>
        <ecNumber evidence="3">3.2.1.39</ecNumber>
    </recommendedName>
    <alternativeName>
        <fullName evidence="13">Endo-1,3-beta-glucanase btgC</fullName>
    </alternativeName>
    <alternativeName>
        <fullName evidence="12">Laminarinase btgC</fullName>
    </alternativeName>
</protein>
<evidence type="ECO:0000256" key="10">
    <source>
        <dbReference type="ARBA" id="ARBA00023326"/>
    </source>
</evidence>
<dbReference type="EC" id="3.2.1.39" evidence="3"/>
<dbReference type="GO" id="GO:0000272">
    <property type="term" value="P:polysaccharide catabolic process"/>
    <property type="evidence" value="ECO:0007669"/>
    <property type="project" value="UniProtKB-KW"/>
</dbReference>